<protein>
    <recommendedName>
        <fullName evidence="6">LRRCT domain-containing protein</fullName>
    </recommendedName>
</protein>
<dbReference type="Pfam" id="PF12799">
    <property type="entry name" value="LRR_4"/>
    <property type="match status" value="1"/>
</dbReference>
<proteinExistence type="predicted"/>
<dbReference type="OrthoDB" id="9229163at2759"/>
<dbReference type="PANTHER" id="PTHR24366">
    <property type="entry name" value="IG(IMMUNOGLOBULIN) AND LRR(LEUCINE RICH REPEAT) DOMAINS"/>
    <property type="match status" value="1"/>
</dbReference>
<dbReference type="SMART" id="SM00364">
    <property type="entry name" value="LRR_BAC"/>
    <property type="match status" value="5"/>
</dbReference>
<evidence type="ECO:0000256" key="3">
    <source>
        <dbReference type="SAM" id="SignalP"/>
    </source>
</evidence>
<dbReference type="Gene3D" id="3.80.10.10">
    <property type="entry name" value="Ribonuclease Inhibitor"/>
    <property type="match status" value="3"/>
</dbReference>
<dbReference type="STRING" id="947166.A0A1D1UQN1"/>
<dbReference type="EMBL" id="BDGG01000001">
    <property type="protein sequence ID" value="GAU88683.1"/>
    <property type="molecule type" value="Genomic_DNA"/>
</dbReference>
<dbReference type="InterPro" id="IPR001611">
    <property type="entry name" value="Leu-rich_rpt"/>
</dbReference>
<dbReference type="SMART" id="SM00365">
    <property type="entry name" value="LRR_SD22"/>
    <property type="match status" value="4"/>
</dbReference>
<dbReference type="Pfam" id="PF13855">
    <property type="entry name" value="LRR_8"/>
    <property type="match status" value="3"/>
</dbReference>
<dbReference type="SMART" id="SM00369">
    <property type="entry name" value="LRR_TYP"/>
    <property type="match status" value="11"/>
</dbReference>
<dbReference type="SUPFAM" id="SSF52058">
    <property type="entry name" value="L domain-like"/>
    <property type="match status" value="1"/>
</dbReference>
<reference evidence="4 5" key="1">
    <citation type="journal article" date="2016" name="Nat. Commun.">
        <title>Extremotolerant tardigrade genome and improved radiotolerance of human cultured cells by tardigrade-unique protein.</title>
        <authorList>
            <person name="Hashimoto T."/>
            <person name="Horikawa D.D."/>
            <person name="Saito Y."/>
            <person name="Kuwahara H."/>
            <person name="Kozuka-Hata H."/>
            <person name="Shin-I T."/>
            <person name="Minakuchi Y."/>
            <person name="Ohishi K."/>
            <person name="Motoyama A."/>
            <person name="Aizu T."/>
            <person name="Enomoto A."/>
            <person name="Kondo K."/>
            <person name="Tanaka S."/>
            <person name="Hara Y."/>
            <person name="Koshikawa S."/>
            <person name="Sagara H."/>
            <person name="Miura T."/>
            <person name="Yokobori S."/>
            <person name="Miyagawa K."/>
            <person name="Suzuki Y."/>
            <person name="Kubo T."/>
            <person name="Oyama M."/>
            <person name="Kohara Y."/>
            <person name="Fujiyama A."/>
            <person name="Arakawa K."/>
            <person name="Katayama T."/>
            <person name="Toyoda A."/>
            <person name="Kunieda T."/>
        </authorList>
    </citation>
    <scope>NUCLEOTIDE SEQUENCE [LARGE SCALE GENOMIC DNA]</scope>
    <source>
        <strain evidence="4 5">YOKOZUNA-1</strain>
    </source>
</reference>
<evidence type="ECO:0000256" key="2">
    <source>
        <dbReference type="ARBA" id="ARBA00022737"/>
    </source>
</evidence>
<dbReference type="InterPro" id="IPR032675">
    <property type="entry name" value="LRR_dom_sf"/>
</dbReference>
<sequence>MLRHSIWYWFIVYLGLFELASAACPSVCICDRDSNNRKRVRCDQGGLSIPAAFALQSIDKDVEVLLIAAPAGKPNSVSGLEPNMFKDLQLKELYLTNSQLESIGHRTFYYLSSTLQVLNLANNNIMDINENNFRNLSVLTHLHLDHNKISHLHSAVFNYQRSLKVLTVSNNRITDLGTRFLLQELPVLEVLDISGNPIGGKKIDPHIESIPELIFQDVPNLRKVSLANTNIEKIPFSAVAKYCRNLEDLDVSNNKITTISDKQFNLIKSLRRLNLAGNQLTSIIPGSFSGLKLDHLDLSNINSNLFRENSTRALFQNSEVKSLSLASNGLQEVDQQLLTPIATDLIAIDLGGNPINLRDRMFQFLPNLQSLSLSSMRLPRLPSKLLDYNHKVIALNISSNLFAAIDEKVFQSAPKLEVLDFSNNKIQAVPYLVSQLPLRELHANDNLLKNLPDHLLDSFQADGSPIKTVRIHGNPLQCDYMVAALSNWVSSTAGRKIVCGEDAGYRCPVCAAPSGVEGTPVDEIKVLVSKA</sequence>
<feature type="signal peptide" evidence="3">
    <location>
        <begin position="1"/>
        <end position="22"/>
    </location>
</feature>
<organism evidence="4 5">
    <name type="scientific">Ramazzottius varieornatus</name>
    <name type="common">Water bear</name>
    <name type="synonym">Tardigrade</name>
    <dbReference type="NCBI Taxonomy" id="947166"/>
    <lineage>
        <taxon>Eukaryota</taxon>
        <taxon>Metazoa</taxon>
        <taxon>Ecdysozoa</taxon>
        <taxon>Tardigrada</taxon>
        <taxon>Eutardigrada</taxon>
        <taxon>Parachela</taxon>
        <taxon>Hypsibioidea</taxon>
        <taxon>Ramazzottiidae</taxon>
        <taxon>Ramazzottius</taxon>
    </lineage>
</organism>
<keyword evidence="5" id="KW-1185">Reference proteome</keyword>
<name>A0A1D1UQN1_RAMVA</name>
<evidence type="ECO:0008006" key="6">
    <source>
        <dbReference type="Google" id="ProtNLM"/>
    </source>
</evidence>
<gene>
    <name evidence="4" type="primary">RvY_01333-1</name>
    <name evidence="4" type="synonym">RvY_01333.1</name>
    <name evidence="4" type="ORF">RvY_01333</name>
</gene>
<dbReference type="Proteomes" id="UP000186922">
    <property type="component" value="Unassembled WGS sequence"/>
</dbReference>
<dbReference type="PANTHER" id="PTHR24366:SF96">
    <property type="entry name" value="LEUCINE RICH REPEAT CONTAINING 53"/>
    <property type="match status" value="1"/>
</dbReference>
<dbReference type="InterPro" id="IPR003591">
    <property type="entry name" value="Leu-rich_rpt_typical-subtyp"/>
</dbReference>
<keyword evidence="1" id="KW-0433">Leucine-rich repeat</keyword>
<keyword evidence="2" id="KW-0677">Repeat</keyword>
<dbReference type="PROSITE" id="PS51450">
    <property type="entry name" value="LRR"/>
    <property type="match status" value="5"/>
</dbReference>
<evidence type="ECO:0000313" key="5">
    <source>
        <dbReference type="Proteomes" id="UP000186922"/>
    </source>
</evidence>
<accession>A0A1D1UQN1</accession>
<dbReference type="AlphaFoldDB" id="A0A1D1UQN1"/>
<keyword evidence="3" id="KW-0732">Signal</keyword>
<evidence type="ECO:0000256" key="1">
    <source>
        <dbReference type="ARBA" id="ARBA00022614"/>
    </source>
</evidence>
<comment type="caution">
    <text evidence="4">The sequence shown here is derived from an EMBL/GenBank/DDBJ whole genome shotgun (WGS) entry which is preliminary data.</text>
</comment>
<evidence type="ECO:0000313" key="4">
    <source>
        <dbReference type="EMBL" id="GAU88683.1"/>
    </source>
</evidence>
<feature type="chain" id="PRO_5008897493" description="LRRCT domain-containing protein" evidence="3">
    <location>
        <begin position="23"/>
        <end position="531"/>
    </location>
</feature>
<dbReference type="InterPro" id="IPR025875">
    <property type="entry name" value="Leu-rich_rpt_4"/>
</dbReference>